<protein>
    <submittedName>
        <fullName evidence="2">Uncharacterized protein</fullName>
    </submittedName>
</protein>
<dbReference type="AlphaFoldDB" id="A0A1Y1ULS8"/>
<dbReference type="GeneID" id="33555880"/>
<dbReference type="EMBL" id="NBSH01000003">
    <property type="protein sequence ID" value="ORX39010.1"/>
    <property type="molecule type" value="Genomic_DNA"/>
</dbReference>
<keyword evidence="3" id="KW-1185">Reference proteome</keyword>
<sequence length="646" mass="70499">MPTFHPSLGTTTVIQLSHDAPEAKYAHLTFEIVFQEGEDTNGQWEIWTDLALVDEHGKRMMDDGAWHGMKFDKVVANETDNAQLMQGESSNVLYLDAEKEEHSAACVTMTARGVIEANEGSNWSYTFRRVMENGEVQWLGWDGGNGFIKVEKSHEGSVADYDQEALAVCLPDASSSSISVHTLPTSEAISAHLVAAARKPRTHSFYRLNESPVSGDALSPHLTYGFVTSSASEGFRLDPGSHFDQIQQFYPSAQTALSSAITDSASTLFAGVHIVQEQPNIAAFHINKTEKGSDSDAGRTWLGIFASSRRSSCTISVEVSKVSEDGHMVAAITKSGNHHVVMEDSTSSNNLNVWIPPGKAVVHLIGIHPFLQLRGTGDAEPIWVCIPGATSIEAGEEEVDSGVPELPAETREVLEEEDHGSEGEQFSFHTESIPELEDEHVREVEPVSNKSSWWILRLVSRFLVNLLHAFLSTLGFGPSSTRRVTPAHGDGADDDETDSGARTPVEPDETTPLIQADMSRSTSITGGLSDGMTTPLKQPLSLLTVIPPTNTGSSARDLVPSPLLTPLEKRVQIRSYIRFYLPTMNHGYHCLLPSGTTFQGKVKVSRRQGDDWLEVPVTEKTREGACTELVLEGVNGETQIEMETVH</sequence>
<proteinExistence type="predicted"/>
<reference evidence="2 3" key="1">
    <citation type="submission" date="2017-03" db="EMBL/GenBank/DDBJ databases">
        <title>Widespread Adenine N6-methylation of Active Genes in Fungi.</title>
        <authorList>
            <consortium name="DOE Joint Genome Institute"/>
            <person name="Mondo S.J."/>
            <person name="Dannebaum R.O."/>
            <person name="Kuo R.C."/>
            <person name="Louie K.B."/>
            <person name="Bewick A.J."/>
            <person name="Labutti K."/>
            <person name="Haridas S."/>
            <person name="Kuo A."/>
            <person name="Salamov A."/>
            <person name="Ahrendt S.R."/>
            <person name="Lau R."/>
            <person name="Bowen B.P."/>
            <person name="Lipzen A."/>
            <person name="Sullivan W."/>
            <person name="Andreopoulos W.B."/>
            <person name="Clum A."/>
            <person name="Lindquist E."/>
            <person name="Daum C."/>
            <person name="Northen T.R."/>
            <person name="Ramamoorthy G."/>
            <person name="Schmitz R.J."/>
            <person name="Gryganskyi A."/>
            <person name="Culley D."/>
            <person name="Magnuson J."/>
            <person name="James T.Y."/>
            <person name="O'Malley M.A."/>
            <person name="Stajich J.E."/>
            <person name="Spatafora J.W."/>
            <person name="Visel A."/>
            <person name="Grigoriev I.V."/>
        </authorList>
    </citation>
    <scope>NUCLEOTIDE SEQUENCE [LARGE SCALE GENOMIC DNA]</scope>
    <source>
        <strain evidence="2 3">NRRL Y-17943</strain>
    </source>
</reference>
<evidence type="ECO:0000313" key="2">
    <source>
        <dbReference type="EMBL" id="ORX39010.1"/>
    </source>
</evidence>
<feature type="region of interest" description="Disordered" evidence="1">
    <location>
        <begin position="478"/>
        <end position="510"/>
    </location>
</feature>
<dbReference type="InParanoid" id="A0A1Y1ULS8"/>
<gene>
    <name evidence="2" type="ORF">BD324DRAFT_607459</name>
</gene>
<name>A0A1Y1ULS8_9TREE</name>
<accession>A0A1Y1ULS8</accession>
<evidence type="ECO:0000256" key="1">
    <source>
        <dbReference type="SAM" id="MobiDB-lite"/>
    </source>
</evidence>
<dbReference type="OrthoDB" id="3178019at2759"/>
<comment type="caution">
    <text evidence="2">The sequence shown here is derived from an EMBL/GenBank/DDBJ whole genome shotgun (WGS) entry which is preliminary data.</text>
</comment>
<organism evidence="2 3">
    <name type="scientific">Kockovaella imperatae</name>
    <dbReference type="NCBI Taxonomy" id="4999"/>
    <lineage>
        <taxon>Eukaryota</taxon>
        <taxon>Fungi</taxon>
        <taxon>Dikarya</taxon>
        <taxon>Basidiomycota</taxon>
        <taxon>Agaricomycotina</taxon>
        <taxon>Tremellomycetes</taxon>
        <taxon>Tremellales</taxon>
        <taxon>Cuniculitremaceae</taxon>
        <taxon>Kockovaella</taxon>
    </lineage>
</organism>
<dbReference type="RefSeq" id="XP_021872873.1">
    <property type="nucleotide sequence ID" value="XM_022014072.1"/>
</dbReference>
<dbReference type="Proteomes" id="UP000193218">
    <property type="component" value="Unassembled WGS sequence"/>
</dbReference>
<evidence type="ECO:0000313" key="3">
    <source>
        <dbReference type="Proteomes" id="UP000193218"/>
    </source>
</evidence>